<organism evidence="1 2">
    <name type="scientific">Psychrobacter urativorans</name>
    <dbReference type="NCBI Taxonomy" id="45610"/>
    <lineage>
        <taxon>Bacteria</taxon>
        <taxon>Pseudomonadati</taxon>
        <taxon>Pseudomonadota</taxon>
        <taxon>Gammaproteobacteria</taxon>
        <taxon>Moraxellales</taxon>
        <taxon>Moraxellaceae</taxon>
        <taxon>Psychrobacter</taxon>
    </lineage>
</organism>
<keyword evidence="2" id="KW-1185">Reference proteome</keyword>
<dbReference type="EMBL" id="CP012678">
    <property type="protein sequence ID" value="ALF59223.1"/>
    <property type="molecule type" value="Genomic_DNA"/>
</dbReference>
<dbReference type="AlphaFoldDB" id="A0A0M3V8I2"/>
<evidence type="ECO:0000313" key="2">
    <source>
        <dbReference type="Proteomes" id="UP000059847"/>
    </source>
</evidence>
<reference evidence="1 2" key="1">
    <citation type="submission" date="2015-09" db="EMBL/GenBank/DDBJ databases">
        <title>Complete genome of Psychrobacter urativorans R10.10B.</title>
        <authorList>
            <person name="See-Too W.S."/>
            <person name="Chan K.G."/>
        </authorList>
    </citation>
    <scope>NUCLEOTIDE SEQUENCE [LARGE SCALE GENOMIC DNA]</scope>
    <source>
        <strain evidence="1 2">R10.10B</strain>
    </source>
</reference>
<dbReference type="Proteomes" id="UP000059847">
    <property type="component" value="Chromosome"/>
</dbReference>
<gene>
    <name evidence="1" type="ORF">AOC03_03450</name>
</gene>
<protein>
    <submittedName>
        <fullName evidence="1">Uncharacterized protein</fullName>
    </submittedName>
</protein>
<dbReference type="KEGG" id="pur:AOC03_03450"/>
<accession>A0A0M3V8I2</accession>
<dbReference type="STRING" id="45610.AOC03_03450"/>
<sequence length="197" mass="22929">MYYLNQWLSYDRGYCLALSGTNQKEKLSALKSAGGFYRVARNLPTAFDEKIGIERYQPVLDIIDNLSIDQFEKDPVKKILEIETEISSRYGNRGVLSLTTKFLWLKFKSPILIYDSQARIAVESKDGDLQSYYGNWLAEFKNHTEEIQSVCKKLSSLSLYAVDQRFANRQYIDEISSSKWFHERVFDIYLWSKGNNA</sequence>
<evidence type="ECO:0000313" key="1">
    <source>
        <dbReference type="EMBL" id="ALF59223.1"/>
    </source>
</evidence>
<name>A0A0M3V8I2_9GAMM</name>
<proteinExistence type="predicted"/>